<feature type="region of interest" description="Disordered" evidence="1">
    <location>
        <begin position="104"/>
        <end position="143"/>
    </location>
</feature>
<feature type="compositionally biased region" description="Low complexity" evidence="1">
    <location>
        <begin position="113"/>
        <end position="124"/>
    </location>
</feature>
<reference evidence="2 3" key="1">
    <citation type="journal article" date="2009" name="Science">
        <title>Green evolution and dynamic adaptations revealed by genomes of the marine picoeukaryotes Micromonas.</title>
        <authorList>
            <person name="Worden A.Z."/>
            <person name="Lee J.H."/>
            <person name="Mock T."/>
            <person name="Rouze P."/>
            <person name="Simmons M.P."/>
            <person name="Aerts A.L."/>
            <person name="Allen A.E."/>
            <person name="Cuvelier M.L."/>
            <person name="Derelle E."/>
            <person name="Everett M.V."/>
            <person name="Foulon E."/>
            <person name="Grimwood J."/>
            <person name="Gundlach H."/>
            <person name="Henrissat B."/>
            <person name="Napoli C."/>
            <person name="McDonald S.M."/>
            <person name="Parker M.S."/>
            <person name="Rombauts S."/>
            <person name="Salamov A."/>
            <person name="Von Dassow P."/>
            <person name="Badger J.H."/>
            <person name="Coutinho P.M."/>
            <person name="Demir E."/>
            <person name="Dubchak I."/>
            <person name="Gentemann C."/>
            <person name="Eikrem W."/>
            <person name="Gready J.E."/>
            <person name="John U."/>
            <person name="Lanier W."/>
            <person name="Lindquist E.A."/>
            <person name="Lucas S."/>
            <person name="Mayer K.F."/>
            <person name="Moreau H."/>
            <person name="Not F."/>
            <person name="Otillar R."/>
            <person name="Panaud O."/>
            <person name="Pangilinan J."/>
            <person name="Paulsen I."/>
            <person name="Piegu B."/>
            <person name="Poliakov A."/>
            <person name="Robbens S."/>
            <person name="Schmutz J."/>
            <person name="Toulza E."/>
            <person name="Wyss T."/>
            <person name="Zelensky A."/>
            <person name="Zhou K."/>
            <person name="Armbrust E.V."/>
            <person name="Bhattacharya D."/>
            <person name="Goodenough U.W."/>
            <person name="Van de Peer Y."/>
            <person name="Grigoriev I.V."/>
        </authorList>
    </citation>
    <scope>NUCLEOTIDE SEQUENCE [LARGE SCALE GENOMIC DNA]</scope>
    <source>
        <strain evidence="3">RCC299 / NOUM17</strain>
    </source>
</reference>
<feature type="region of interest" description="Disordered" evidence="1">
    <location>
        <begin position="374"/>
        <end position="394"/>
    </location>
</feature>
<feature type="region of interest" description="Disordered" evidence="1">
    <location>
        <begin position="228"/>
        <end position="259"/>
    </location>
</feature>
<feature type="region of interest" description="Disordered" evidence="1">
    <location>
        <begin position="30"/>
        <end position="59"/>
    </location>
</feature>
<organism evidence="2 3">
    <name type="scientific">Micromonas commoda (strain RCC299 / NOUM17 / CCMP2709)</name>
    <name type="common">Picoplanktonic green alga</name>
    <dbReference type="NCBI Taxonomy" id="296587"/>
    <lineage>
        <taxon>Eukaryota</taxon>
        <taxon>Viridiplantae</taxon>
        <taxon>Chlorophyta</taxon>
        <taxon>Mamiellophyceae</taxon>
        <taxon>Mamiellales</taxon>
        <taxon>Mamiellaceae</taxon>
        <taxon>Micromonas</taxon>
    </lineage>
</organism>
<evidence type="ECO:0000313" key="2">
    <source>
        <dbReference type="EMBL" id="ACO69431.1"/>
    </source>
</evidence>
<feature type="region of interest" description="Disordered" evidence="1">
    <location>
        <begin position="276"/>
        <end position="310"/>
    </location>
</feature>
<feature type="compositionally biased region" description="Basic and acidic residues" evidence="1">
    <location>
        <begin position="132"/>
        <end position="143"/>
    </location>
</feature>
<keyword evidence="3" id="KW-1185">Reference proteome</keyword>
<dbReference type="GeneID" id="8245517"/>
<dbReference type="EMBL" id="CP001575">
    <property type="protein sequence ID" value="ACO69431.1"/>
    <property type="molecule type" value="Genomic_DNA"/>
</dbReference>
<dbReference type="InParanoid" id="C1FFT9"/>
<dbReference type="Proteomes" id="UP000002009">
    <property type="component" value="Chromosome 8"/>
</dbReference>
<sequence length="483" mass="52372">MTSWFAGSSAGKFFGLGAGGVLSSYVAYTRSETHRERPPESRAARKARGREAAQRTPAMFGRAVAVSPASAVMEGVTNSTALPLPADGAATETEEMTVTRRSVQVLASEDETPTSSSTSEPPRSAIRRKHEGRYSHRGGDDRARGGKFASFGHTAASIAAPFILSALKDLLSRRWRRLRRKDADVRRMERLRELLLALENSGHALAVPIAEELERLVTERDDALKELEERKRRRRRSPFGGDAREAADQPAQKSSPIDLAVDVSLRTRAAVARVRDLLTPQGKGKKKRPSLFSPGATPAKGAANLDSANASPENDQALLTTMGGSSDAKAVADLDRTVGFQARELRYLRMTLKEKERKIGNLTKRLKAAVDESGSLEADSAGSSPASDDAPNLDGLDWNVVAPRIVGFPRTGIPPETPGADSDDELSRQMRRMRRRPNFALVTPAPNMAGKNSDEARLRRAKSRVGRISPTGKRVAWVAVDSP</sequence>
<gene>
    <name evidence="2" type="ORF">MICPUN_60628</name>
</gene>
<proteinExistence type="predicted"/>
<evidence type="ECO:0000256" key="1">
    <source>
        <dbReference type="SAM" id="MobiDB-lite"/>
    </source>
</evidence>
<name>C1FFT9_MICCC</name>
<protein>
    <submittedName>
        <fullName evidence="2">Uncharacterized protein</fullName>
    </submittedName>
</protein>
<evidence type="ECO:0000313" key="3">
    <source>
        <dbReference type="Proteomes" id="UP000002009"/>
    </source>
</evidence>
<feature type="compositionally biased region" description="Low complexity" evidence="1">
    <location>
        <begin position="378"/>
        <end position="390"/>
    </location>
</feature>
<dbReference type="RefSeq" id="XP_002508173.1">
    <property type="nucleotide sequence ID" value="XM_002508127.1"/>
</dbReference>
<feature type="compositionally biased region" description="Basic and acidic residues" evidence="1">
    <location>
        <begin position="31"/>
        <end position="53"/>
    </location>
</feature>
<dbReference type="AlphaFoldDB" id="C1FFT9"/>
<feature type="region of interest" description="Disordered" evidence="1">
    <location>
        <begin position="409"/>
        <end position="466"/>
    </location>
</feature>
<dbReference type="KEGG" id="mis:MICPUN_60628"/>
<accession>C1FFT9</accession>